<reference evidence="2 3" key="1">
    <citation type="submission" date="2014-10" db="EMBL/GenBank/DDBJ databases">
        <title>Genome sequencing of Vitellibacter vladivostokensis KMM 3516.</title>
        <authorList>
            <person name="Thevarajoo S."/>
            <person name="Selvaratnam C."/>
            <person name="Goh K.M."/>
            <person name="Chong C.S."/>
        </authorList>
    </citation>
    <scope>NUCLEOTIDE SEQUENCE [LARGE SCALE GENOMIC DNA]</scope>
    <source>
        <strain evidence="2 3">KMM 3516</strain>
    </source>
</reference>
<accession>A0ABR5DG84</accession>
<dbReference type="RefSeq" id="WP_045081190.1">
    <property type="nucleotide sequence ID" value="NZ_JSVU01000008.1"/>
</dbReference>
<proteinExistence type="predicted"/>
<dbReference type="Proteomes" id="UP000033497">
    <property type="component" value="Unassembled WGS sequence"/>
</dbReference>
<dbReference type="EMBL" id="JSVU01000008">
    <property type="protein sequence ID" value="KJJ37794.1"/>
    <property type="molecule type" value="Genomic_DNA"/>
</dbReference>
<evidence type="ECO:0008006" key="4">
    <source>
        <dbReference type="Google" id="ProtNLM"/>
    </source>
</evidence>
<protein>
    <recommendedName>
        <fullName evidence="4">DUF4890 domain-containing protein</fullName>
    </recommendedName>
</protein>
<evidence type="ECO:0000313" key="2">
    <source>
        <dbReference type="EMBL" id="KJJ37794.1"/>
    </source>
</evidence>
<evidence type="ECO:0000256" key="1">
    <source>
        <dbReference type="SAM" id="MobiDB-lite"/>
    </source>
</evidence>
<feature type="region of interest" description="Disordered" evidence="1">
    <location>
        <begin position="115"/>
        <end position="142"/>
    </location>
</feature>
<name>A0ABR5DG84_9FLAO</name>
<gene>
    <name evidence="2" type="ORF">MB09_12190</name>
</gene>
<evidence type="ECO:0000313" key="3">
    <source>
        <dbReference type="Proteomes" id="UP000033497"/>
    </source>
</evidence>
<comment type="caution">
    <text evidence="2">The sequence shown here is derived from an EMBL/GenBank/DDBJ whole genome shotgun (WGS) entry which is preliminary data.</text>
</comment>
<organism evidence="2 3">
    <name type="scientific">Aequorivita vladivostokensis</name>
    <dbReference type="NCBI Taxonomy" id="171194"/>
    <lineage>
        <taxon>Bacteria</taxon>
        <taxon>Pseudomonadati</taxon>
        <taxon>Bacteroidota</taxon>
        <taxon>Flavobacteriia</taxon>
        <taxon>Flavobacteriales</taxon>
        <taxon>Flavobacteriaceae</taxon>
        <taxon>Aequorivita</taxon>
    </lineage>
</organism>
<keyword evidence="3" id="KW-1185">Reference proteome</keyword>
<sequence length="142" mass="16992">MKKAMIILMALTTFAITAQHKNPDRKENRSQLRENLTPEQRAELHAKKMTLDLNLNETQQTQVRQLLLDMQENKPERPANKEEMTPAQKFEAKNAMLDRRIAMKKAMKEILSEEQFSKWEKDRENKQTRFKHKKRMEKRGEK</sequence>
<feature type="compositionally biased region" description="Basic and acidic residues" evidence="1">
    <location>
        <begin position="115"/>
        <end position="127"/>
    </location>
</feature>
<feature type="compositionally biased region" description="Basic residues" evidence="1">
    <location>
        <begin position="128"/>
        <end position="142"/>
    </location>
</feature>